<protein>
    <submittedName>
        <fullName evidence="2">Uncharacterized protein</fullName>
    </submittedName>
</protein>
<feature type="compositionally biased region" description="Low complexity" evidence="1">
    <location>
        <begin position="51"/>
        <end position="60"/>
    </location>
</feature>
<dbReference type="EMBL" id="JAMKFB020000020">
    <property type="protein sequence ID" value="KAL0165024.1"/>
    <property type="molecule type" value="Genomic_DNA"/>
</dbReference>
<feature type="compositionally biased region" description="Pro residues" evidence="1">
    <location>
        <begin position="123"/>
        <end position="132"/>
    </location>
</feature>
<organism evidence="2 3">
    <name type="scientific">Cirrhinus mrigala</name>
    <name type="common">Mrigala</name>
    <dbReference type="NCBI Taxonomy" id="683832"/>
    <lineage>
        <taxon>Eukaryota</taxon>
        <taxon>Metazoa</taxon>
        <taxon>Chordata</taxon>
        <taxon>Craniata</taxon>
        <taxon>Vertebrata</taxon>
        <taxon>Euteleostomi</taxon>
        <taxon>Actinopterygii</taxon>
        <taxon>Neopterygii</taxon>
        <taxon>Teleostei</taxon>
        <taxon>Ostariophysi</taxon>
        <taxon>Cypriniformes</taxon>
        <taxon>Cyprinidae</taxon>
        <taxon>Labeoninae</taxon>
        <taxon>Labeonini</taxon>
        <taxon>Cirrhinus</taxon>
    </lineage>
</organism>
<accession>A0ABD0NT72</accession>
<keyword evidence="3" id="KW-1185">Reference proteome</keyword>
<feature type="region of interest" description="Disordered" evidence="1">
    <location>
        <begin position="346"/>
        <end position="379"/>
    </location>
</feature>
<dbReference type="InterPro" id="IPR028842">
    <property type="entry name" value="Afadin"/>
</dbReference>
<feature type="compositionally biased region" description="Basic and acidic residues" evidence="1">
    <location>
        <begin position="145"/>
        <end position="179"/>
    </location>
</feature>
<evidence type="ECO:0000313" key="3">
    <source>
        <dbReference type="Proteomes" id="UP001529510"/>
    </source>
</evidence>
<feature type="region of interest" description="Disordered" evidence="1">
    <location>
        <begin position="1"/>
        <end position="270"/>
    </location>
</feature>
<gene>
    <name evidence="2" type="ORF">M9458_040777</name>
</gene>
<feature type="non-terminal residue" evidence="2">
    <location>
        <position position="1"/>
    </location>
</feature>
<dbReference type="Proteomes" id="UP001529510">
    <property type="component" value="Unassembled WGS sequence"/>
</dbReference>
<proteinExistence type="predicted"/>
<sequence length="379" mass="43729">RVARSQEELSEMPGGYPGERLRQEDLMHLQQQQREAEYPRGGGDHWNHQMSSSVESSTSSQEHLNFSSSSGSRMQGNHKSGPGRWKTPIAPHSGPVGVSQPSRSDLPPPPPPPPAHYDYEPQPDLPLPPPPSATQQQAAAAAATADRKKREEQQRWYEKEKARLEEERERKRRDQERKLVQIRNPPGPVMHNNQHGPLPPAPQHQQMPHQQPPMQIPQPYLPPVQPAQLPPPQPARPDKLSSLPRQPPQDTVIRDLLPQQQPRTIERRDLQYITISKEELSASDSLSPDPWKRDAREKLEKQQQLHIVDLLDKEIQELQAKPERTAEENDRLRKLMLEWQFQKRLQESKQNEEDEEEEDDEDVDTTLIMQRLEAEKRAR</sequence>
<feature type="compositionally biased region" description="Pro residues" evidence="1">
    <location>
        <begin position="210"/>
        <end position="235"/>
    </location>
</feature>
<dbReference type="PANTHER" id="PTHR10398">
    <property type="entry name" value="AFADIN"/>
    <property type="match status" value="1"/>
</dbReference>
<feature type="compositionally biased region" description="Polar residues" evidence="1">
    <location>
        <begin position="61"/>
        <end position="78"/>
    </location>
</feature>
<evidence type="ECO:0000313" key="2">
    <source>
        <dbReference type="EMBL" id="KAL0165024.1"/>
    </source>
</evidence>
<comment type="caution">
    <text evidence="2">The sequence shown here is derived from an EMBL/GenBank/DDBJ whole genome shotgun (WGS) entry which is preliminary data.</text>
</comment>
<evidence type="ECO:0000256" key="1">
    <source>
        <dbReference type="SAM" id="MobiDB-lite"/>
    </source>
</evidence>
<feature type="compositionally biased region" description="Pro residues" evidence="1">
    <location>
        <begin position="106"/>
        <end position="115"/>
    </location>
</feature>
<reference evidence="2 3" key="1">
    <citation type="submission" date="2024-05" db="EMBL/GenBank/DDBJ databases">
        <title>Genome sequencing and assembly of Indian major carp, Cirrhinus mrigala (Hamilton, 1822).</title>
        <authorList>
            <person name="Mohindra V."/>
            <person name="Chowdhury L.M."/>
            <person name="Lal K."/>
            <person name="Jena J.K."/>
        </authorList>
    </citation>
    <scope>NUCLEOTIDE SEQUENCE [LARGE SCALE GENOMIC DNA]</scope>
    <source>
        <strain evidence="2">CM1030</strain>
        <tissue evidence="2">Blood</tissue>
    </source>
</reference>
<dbReference type="PANTHER" id="PTHR10398:SF2">
    <property type="entry name" value="AFADIN"/>
    <property type="match status" value="1"/>
</dbReference>
<feature type="compositionally biased region" description="Low complexity" evidence="1">
    <location>
        <begin position="133"/>
        <end position="144"/>
    </location>
</feature>
<feature type="compositionally biased region" description="Acidic residues" evidence="1">
    <location>
        <begin position="352"/>
        <end position="364"/>
    </location>
</feature>
<feature type="non-terminal residue" evidence="2">
    <location>
        <position position="379"/>
    </location>
</feature>
<dbReference type="AlphaFoldDB" id="A0ABD0NT72"/>
<name>A0ABD0NT72_CIRMR</name>
<feature type="compositionally biased region" description="Basic and acidic residues" evidence="1">
    <location>
        <begin position="34"/>
        <end position="47"/>
    </location>
</feature>